<evidence type="ECO:0000259" key="3">
    <source>
        <dbReference type="PROSITE" id="PS51208"/>
    </source>
</evidence>
<evidence type="ECO:0000313" key="4">
    <source>
        <dbReference type="EMBL" id="MCG5031542.1"/>
    </source>
</evidence>
<sequence length="853" mass="90282">MFAACTGLAALPAGAAQIELHDATITERSQSLSNAEGYYVKDGNQATITYTASSSAPELFYKTSVDLNNSGRLNIKETLNYSLYSPIWTTYFHGGSDSVLDIEASTTQSDSSILGNFDFDTNERIAADGKHNVLIDVGTASLVNNMEPYHYAIYTSYRGNGQPGSWVEVKAKKITLKAGEAVFAQSGNRVTLSGFNNLDITSGTKSAIRTLSDSTVEVLGNSGSTATISNDGRKYAAVQSGQAGASTVLKAGSLIMKSTNNSAVDAEVGSVTIKADQIQAETGVTGTQSVNASSNGGGNGNVFMVKSGGEVTFKNFNGSSDPSSFKATGNIYVEGGGKAVFPFAGFSSSLTGGALVEGGSAALQFKNGASWNMTMDSSVSNLEVESAAINVGYNAPEGTYRKLTIGTLTGSDGTFSLRADVNADKADQIIITDKASGSHKLLVEGCGSEPLPEAMSTFLVQETASAVSAGSDATFALANQGGYVNVIDQGNYVYTLADRRADTDSGQAREWYLKRVERPVEPVTPDEPVTPVEPANPDKPVVPTVPILSPSAATVLAMGSSSSMTSNFITGLDDLRKRLGDARHQDGTGLWASAGGSYSRLTGYQGKVLRKSAFRVNAGADRKAGDWILGGYFHFTTSDDKARNDWNTSRGDSNSQSFSLYATRLFAGGSYLDIVAGADLYHQEMRGTMLDGRGFKGNYTTHGFGVSVEGGHQFCFGEKGAWFVEPSLQASWYRAEGADYRLTNGMKVDEDSMTSVTGHAGVLAGRRFFGADGNFTGDLYVRGGVLYEFDGDQTVHVNGEKYDVDGLGVRGYAGIGGEKYLNKSVKLYGYLETQHGHRYATELEGRLGLKVSF</sequence>
<gene>
    <name evidence="4" type="ORF">MAF45_08815</name>
</gene>
<dbReference type="SUPFAM" id="SSF103515">
    <property type="entry name" value="Autotransporter"/>
    <property type="match status" value="1"/>
</dbReference>
<dbReference type="PROSITE" id="PS51208">
    <property type="entry name" value="AUTOTRANSPORTER"/>
    <property type="match status" value="1"/>
</dbReference>
<dbReference type="RefSeq" id="WP_237979344.1">
    <property type="nucleotide sequence ID" value="NZ_JAKNCT010000010.1"/>
</dbReference>
<feature type="domain" description="Autotransporter" evidence="3">
    <location>
        <begin position="583"/>
        <end position="853"/>
    </location>
</feature>
<dbReference type="Pfam" id="PF03212">
    <property type="entry name" value="Pertactin"/>
    <property type="match status" value="1"/>
</dbReference>
<dbReference type="Pfam" id="PF03797">
    <property type="entry name" value="Autotransporter"/>
    <property type="match status" value="1"/>
</dbReference>
<dbReference type="SUPFAM" id="SSF51126">
    <property type="entry name" value="Pectin lyase-like"/>
    <property type="match status" value="1"/>
</dbReference>
<dbReference type="InterPro" id="IPR004899">
    <property type="entry name" value="Pertactin_central"/>
</dbReference>
<dbReference type="EMBL" id="JAKNCT010000010">
    <property type="protein sequence ID" value="MCG5031542.1"/>
    <property type="molecule type" value="Genomic_DNA"/>
</dbReference>
<dbReference type="PANTHER" id="PTHR35037:SF7">
    <property type="entry name" value="AUTOTRANSPORTER"/>
    <property type="match status" value="1"/>
</dbReference>
<accession>A0ABS9MSD9</accession>
<dbReference type="Gene3D" id="2.160.20.20">
    <property type="match status" value="1"/>
</dbReference>
<evidence type="ECO:0000313" key="5">
    <source>
        <dbReference type="Proteomes" id="UP001297600"/>
    </source>
</evidence>
<dbReference type="InterPro" id="IPR036709">
    <property type="entry name" value="Autotransporte_beta_dom_sf"/>
</dbReference>
<dbReference type="InterPro" id="IPR006315">
    <property type="entry name" value="OM_autotransptr_brl_dom"/>
</dbReference>
<organism evidence="4 5">
    <name type="scientific">Mesosutterella porci</name>
    <dbReference type="NCBI Taxonomy" id="2915351"/>
    <lineage>
        <taxon>Bacteria</taxon>
        <taxon>Pseudomonadati</taxon>
        <taxon>Pseudomonadota</taxon>
        <taxon>Betaproteobacteria</taxon>
        <taxon>Burkholderiales</taxon>
        <taxon>Sutterellaceae</taxon>
        <taxon>Mesosutterella</taxon>
    </lineage>
</organism>
<comment type="caution">
    <text evidence="4">The sequence shown here is derived from an EMBL/GenBank/DDBJ whole genome shotgun (WGS) entry which is preliminary data.</text>
</comment>
<proteinExistence type="predicted"/>
<feature type="region of interest" description="Disordered" evidence="2">
    <location>
        <begin position="522"/>
        <end position="543"/>
    </location>
</feature>
<feature type="compositionally biased region" description="Low complexity" evidence="2">
    <location>
        <begin position="522"/>
        <end position="533"/>
    </location>
</feature>
<dbReference type="InterPro" id="IPR051551">
    <property type="entry name" value="Autotransporter_adhesion"/>
</dbReference>
<protein>
    <submittedName>
        <fullName evidence="4">Autotransporter outer membrane beta-barrel domain-containing protein</fullName>
    </submittedName>
</protein>
<evidence type="ECO:0000256" key="2">
    <source>
        <dbReference type="SAM" id="MobiDB-lite"/>
    </source>
</evidence>
<dbReference type="InterPro" id="IPR005546">
    <property type="entry name" value="Autotransporte_beta"/>
</dbReference>
<dbReference type="SMART" id="SM00869">
    <property type="entry name" value="Autotransporter"/>
    <property type="match status" value="1"/>
</dbReference>
<dbReference type="InterPro" id="IPR012332">
    <property type="entry name" value="Autotransporter_pectin_lyase_C"/>
</dbReference>
<keyword evidence="1" id="KW-0732">Signal</keyword>
<keyword evidence="5" id="KW-1185">Reference proteome</keyword>
<name>A0ABS9MSD9_9BURK</name>
<dbReference type="Proteomes" id="UP001297600">
    <property type="component" value="Unassembled WGS sequence"/>
</dbReference>
<reference evidence="4 5" key="1">
    <citation type="submission" date="2022-02" db="EMBL/GenBank/DDBJ databases">
        <title>Mesosutterella porci, a novel member of the family Sutterellaceae from pig feces.</title>
        <authorList>
            <person name="Wylensek D."/>
            <person name="Clavel T."/>
        </authorList>
    </citation>
    <scope>NUCLEOTIDE SEQUENCE [LARGE SCALE GENOMIC DNA]</scope>
    <source>
        <strain evidence="5">oilRF-744-wt-GAM-9</strain>
    </source>
</reference>
<dbReference type="PANTHER" id="PTHR35037">
    <property type="entry name" value="C-TERMINAL REGION OF AIDA-LIKE PROTEIN"/>
    <property type="match status" value="1"/>
</dbReference>
<dbReference type="InterPro" id="IPR011050">
    <property type="entry name" value="Pectin_lyase_fold/virulence"/>
</dbReference>
<dbReference type="InterPro" id="IPR003991">
    <property type="entry name" value="Pertactin_virulence_factor"/>
</dbReference>
<dbReference type="PRINTS" id="PR01484">
    <property type="entry name" value="PRTACTNFAMLY"/>
</dbReference>
<dbReference type="Gene3D" id="2.40.128.130">
    <property type="entry name" value="Autotransporter beta-domain"/>
    <property type="match status" value="1"/>
</dbReference>
<dbReference type="NCBIfam" id="TIGR01414">
    <property type="entry name" value="autotrans_barl"/>
    <property type="match status" value="1"/>
</dbReference>
<evidence type="ECO:0000256" key="1">
    <source>
        <dbReference type="ARBA" id="ARBA00022729"/>
    </source>
</evidence>